<dbReference type="EMBL" id="QEFC01000092">
    <property type="protein sequence ID" value="KAE9466409.1"/>
    <property type="molecule type" value="Genomic_DNA"/>
</dbReference>
<sequence>MVDLLGRGGRLLEAEELIKGMTWKADIVIWGAMLGAFVLSNMYAEAGRWEDVSRLRKVMKEGFVTHGDGFGLRLPVFATDYNASNLSAYKYVFAMDSFVAIAGNAEVTDAEICFAGFCRI</sequence>
<protein>
    <recommendedName>
        <fullName evidence="4">Pentatricopeptide repeat-containing protein</fullName>
    </recommendedName>
</protein>
<organism evidence="2 3">
    <name type="scientific">Rhododendron williamsianum</name>
    <dbReference type="NCBI Taxonomy" id="262921"/>
    <lineage>
        <taxon>Eukaryota</taxon>
        <taxon>Viridiplantae</taxon>
        <taxon>Streptophyta</taxon>
        <taxon>Embryophyta</taxon>
        <taxon>Tracheophyta</taxon>
        <taxon>Spermatophyta</taxon>
        <taxon>Magnoliopsida</taxon>
        <taxon>eudicotyledons</taxon>
        <taxon>Gunneridae</taxon>
        <taxon>Pentapetalae</taxon>
        <taxon>asterids</taxon>
        <taxon>Ericales</taxon>
        <taxon>Ericaceae</taxon>
        <taxon>Ericoideae</taxon>
        <taxon>Rhodoreae</taxon>
        <taxon>Rhododendron</taxon>
    </lineage>
</organism>
<dbReference type="Gene3D" id="1.25.40.10">
    <property type="entry name" value="Tetratricopeptide repeat domain"/>
    <property type="match status" value="1"/>
</dbReference>
<evidence type="ECO:0000313" key="2">
    <source>
        <dbReference type="EMBL" id="KAE9466409.1"/>
    </source>
</evidence>
<dbReference type="PANTHER" id="PTHR47926:SF393">
    <property type="entry name" value="REPEAT-CONTAINING PROTEIN, PUTATIVE-RELATED"/>
    <property type="match status" value="1"/>
</dbReference>
<feature type="transmembrane region" description="Helical" evidence="1">
    <location>
        <begin position="27"/>
        <end position="44"/>
    </location>
</feature>
<dbReference type="PANTHER" id="PTHR47926">
    <property type="entry name" value="PENTATRICOPEPTIDE REPEAT-CONTAINING PROTEIN"/>
    <property type="match status" value="1"/>
</dbReference>
<dbReference type="InterPro" id="IPR011990">
    <property type="entry name" value="TPR-like_helical_dom_sf"/>
</dbReference>
<evidence type="ECO:0008006" key="4">
    <source>
        <dbReference type="Google" id="ProtNLM"/>
    </source>
</evidence>
<proteinExistence type="predicted"/>
<reference evidence="2 3" key="1">
    <citation type="journal article" date="2019" name="Genome Biol. Evol.">
        <title>The Rhododendron genome and chromosomal organization provide insight into shared whole-genome duplications across the heath family (Ericaceae).</title>
        <authorList>
            <person name="Soza V.L."/>
            <person name="Lindsley D."/>
            <person name="Waalkes A."/>
            <person name="Ramage E."/>
            <person name="Patwardhan R.P."/>
            <person name="Burton J.N."/>
            <person name="Adey A."/>
            <person name="Kumar A."/>
            <person name="Qiu R."/>
            <person name="Shendure J."/>
            <person name="Hall B."/>
        </authorList>
    </citation>
    <scope>NUCLEOTIDE SEQUENCE [LARGE SCALE GENOMIC DNA]</scope>
    <source>
        <strain evidence="2">RSF 1966-606</strain>
    </source>
</reference>
<keyword evidence="3" id="KW-1185">Reference proteome</keyword>
<evidence type="ECO:0000313" key="3">
    <source>
        <dbReference type="Proteomes" id="UP000428333"/>
    </source>
</evidence>
<dbReference type="GO" id="GO:0003723">
    <property type="term" value="F:RNA binding"/>
    <property type="evidence" value="ECO:0007669"/>
    <property type="project" value="InterPro"/>
</dbReference>
<dbReference type="InterPro" id="IPR046848">
    <property type="entry name" value="E_motif"/>
</dbReference>
<dbReference type="OrthoDB" id="185373at2759"/>
<dbReference type="Proteomes" id="UP000428333">
    <property type="component" value="Linkage Group LG01"/>
</dbReference>
<dbReference type="InterPro" id="IPR046960">
    <property type="entry name" value="PPR_At4g14850-like_plant"/>
</dbReference>
<name>A0A6A4MIK1_9ERIC</name>
<feature type="non-terminal residue" evidence="2">
    <location>
        <position position="1"/>
    </location>
</feature>
<comment type="caution">
    <text evidence="2">The sequence shown here is derived from an EMBL/GenBank/DDBJ whole genome shotgun (WGS) entry which is preliminary data.</text>
</comment>
<keyword evidence="1" id="KW-0472">Membrane</keyword>
<accession>A0A6A4MIK1</accession>
<evidence type="ECO:0000256" key="1">
    <source>
        <dbReference type="SAM" id="Phobius"/>
    </source>
</evidence>
<dbReference type="GO" id="GO:0009451">
    <property type="term" value="P:RNA modification"/>
    <property type="evidence" value="ECO:0007669"/>
    <property type="project" value="InterPro"/>
</dbReference>
<gene>
    <name evidence="2" type="ORF">C3L33_01702</name>
</gene>
<keyword evidence="1" id="KW-1133">Transmembrane helix</keyword>
<dbReference type="AlphaFoldDB" id="A0A6A4MIK1"/>
<keyword evidence="1" id="KW-0812">Transmembrane</keyword>
<dbReference type="Pfam" id="PF20431">
    <property type="entry name" value="E_motif"/>
    <property type="match status" value="1"/>
</dbReference>